<dbReference type="PANTHER" id="PTHR11614">
    <property type="entry name" value="PHOSPHOLIPASE-RELATED"/>
    <property type="match status" value="1"/>
</dbReference>
<evidence type="ECO:0000259" key="1">
    <source>
        <dbReference type="Pfam" id="PF12146"/>
    </source>
</evidence>
<dbReference type="InterPro" id="IPR029058">
    <property type="entry name" value="AB_hydrolase_fold"/>
</dbReference>
<name>A0A546XKW6_RHIRH</name>
<dbReference type="Pfam" id="PF12146">
    <property type="entry name" value="Hydrolase_4"/>
    <property type="match status" value="1"/>
</dbReference>
<comment type="caution">
    <text evidence="2">The sequence shown here is derived from an EMBL/GenBank/DDBJ whole genome shotgun (WGS) entry which is preliminary data.</text>
</comment>
<gene>
    <name evidence="2" type="ORF">EXN68_07745</name>
</gene>
<proteinExistence type="predicted"/>
<reference evidence="2 3" key="1">
    <citation type="journal article" date="2019" name="Appl. Microbiol. Biotechnol.">
        <title>Differential efficiency of wild type rhizogenic strains for rol gene transformation of plants.</title>
        <authorList>
            <person name="Desmet S."/>
            <person name="De Keyser E."/>
            <person name="Van Vaerenbergh J."/>
            <person name="Baeyen S."/>
            <person name="Van Huylenbroeck J."/>
            <person name="Geelen D."/>
            <person name="Dhooghe E."/>
        </authorList>
    </citation>
    <scope>NUCLEOTIDE SEQUENCE [LARGE SCALE GENOMIC DNA]</scope>
    <source>
        <strain evidence="2 3">GBBC3284</strain>
    </source>
</reference>
<dbReference type="AlphaFoldDB" id="A0A546XKW6"/>
<dbReference type="Gene3D" id="3.40.50.1820">
    <property type="entry name" value="alpha/beta hydrolase"/>
    <property type="match status" value="1"/>
</dbReference>
<dbReference type="SUPFAM" id="SSF53474">
    <property type="entry name" value="alpha/beta-Hydrolases"/>
    <property type="match status" value="1"/>
</dbReference>
<protein>
    <submittedName>
        <fullName evidence="2">Alpha/beta hydrolase</fullName>
    </submittedName>
</protein>
<evidence type="ECO:0000313" key="2">
    <source>
        <dbReference type="EMBL" id="TRB01384.1"/>
    </source>
</evidence>
<dbReference type="OrthoDB" id="9806902at2"/>
<sequence>MMNETTDNFAFSQIQRLDAPSGASIAFRHQPSALVPARGVLMICHGLVEHAGRYRRFADVMSQQGFEVYAHDHRGHGRTKAADAPIGRFAWKDGAEKVVADVMAMRVMVGERHPGLPVILFGHSMGGLVALNTAVSNPDAFDGLSIWNSNLNPGVMGRLAQVVLRLEKMLKGSDVPSAILPKATFRAWNAKMPEKRTHADWLSHDRLPVDAYVQDPLCQFEASVSLWQDVFELSYRAPKLIERLPKTLPLLLVSGDQDAATNDGREIVWLAERFREAGFSHVEHTIYKGMRHETLNEIGWQAVAADFAAWCGLVVDDSKTPSPSFRP</sequence>
<organism evidence="2 3">
    <name type="scientific">Rhizobium rhizogenes</name>
    <name type="common">Agrobacterium rhizogenes</name>
    <dbReference type="NCBI Taxonomy" id="359"/>
    <lineage>
        <taxon>Bacteria</taxon>
        <taxon>Pseudomonadati</taxon>
        <taxon>Pseudomonadota</taxon>
        <taxon>Alphaproteobacteria</taxon>
        <taxon>Hyphomicrobiales</taxon>
        <taxon>Rhizobiaceae</taxon>
        <taxon>Rhizobium/Agrobacterium group</taxon>
        <taxon>Rhizobium</taxon>
    </lineage>
</organism>
<keyword evidence="2" id="KW-0378">Hydrolase</keyword>
<dbReference type="InterPro" id="IPR022742">
    <property type="entry name" value="Hydrolase_4"/>
</dbReference>
<feature type="domain" description="Serine aminopeptidase S33" evidence="1">
    <location>
        <begin position="37"/>
        <end position="297"/>
    </location>
</feature>
<dbReference type="GO" id="GO:0016787">
    <property type="term" value="F:hydrolase activity"/>
    <property type="evidence" value="ECO:0007669"/>
    <property type="project" value="UniProtKB-KW"/>
</dbReference>
<dbReference type="Proteomes" id="UP000315434">
    <property type="component" value="Unassembled WGS sequence"/>
</dbReference>
<accession>A0A546XKW6</accession>
<dbReference type="InterPro" id="IPR051044">
    <property type="entry name" value="MAG_DAG_Lipase"/>
</dbReference>
<dbReference type="EMBL" id="SGNY01000002">
    <property type="protein sequence ID" value="TRB01384.1"/>
    <property type="molecule type" value="Genomic_DNA"/>
</dbReference>
<evidence type="ECO:0000313" key="3">
    <source>
        <dbReference type="Proteomes" id="UP000315434"/>
    </source>
</evidence>